<feature type="transmembrane region" description="Helical" evidence="1">
    <location>
        <begin position="311"/>
        <end position="333"/>
    </location>
</feature>
<keyword evidence="1" id="KW-0472">Membrane</keyword>
<evidence type="ECO:0000313" key="4">
    <source>
        <dbReference type="Proteomes" id="UP001303473"/>
    </source>
</evidence>
<comment type="caution">
    <text evidence="3">The sequence shown here is derived from an EMBL/GenBank/DDBJ whole genome shotgun (WGS) entry which is preliminary data.</text>
</comment>
<dbReference type="AlphaFoldDB" id="A0AAN6N0B4"/>
<feature type="transmembrane region" description="Helical" evidence="1">
    <location>
        <begin position="353"/>
        <end position="375"/>
    </location>
</feature>
<proteinExistence type="predicted"/>
<dbReference type="InterPro" id="IPR001810">
    <property type="entry name" value="F-box_dom"/>
</dbReference>
<dbReference type="CDD" id="cd09917">
    <property type="entry name" value="F-box_SF"/>
    <property type="match status" value="1"/>
</dbReference>
<feature type="domain" description="F-box" evidence="2">
    <location>
        <begin position="106"/>
        <end position="155"/>
    </location>
</feature>
<gene>
    <name evidence="3" type="ORF">QBC46DRAFT_56428</name>
</gene>
<reference evidence="4" key="1">
    <citation type="journal article" date="2023" name="Mol. Phylogenet. Evol.">
        <title>Genome-scale phylogeny and comparative genomics of the fungal order Sordariales.</title>
        <authorList>
            <person name="Hensen N."/>
            <person name="Bonometti L."/>
            <person name="Westerberg I."/>
            <person name="Brannstrom I.O."/>
            <person name="Guillou S."/>
            <person name="Cros-Aarteil S."/>
            <person name="Calhoun S."/>
            <person name="Haridas S."/>
            <person name="Kuo A."/>
            <person name="Mondo S."/>
            <person name="Pangilinan J."/>
            <person name="Riley R."/>
            <person name="LaButti K."/>
            <person name="Andreopoulos B."/>
            <person name="Lipzen A."/>
            <person name="Chen C."/>
            <person name="Yan M."/>
            <person name="Daum C."/>
            <person name="Ng V."/>
            <person name="Clum A."/>
            <person name="Steindorff A."/>
            <person name="Ohm R.A."/>
            <person name="Martin F."/>
            <person name="Silar P."/>
            <person name="Natvig D.O."/>
            <person name="Lalanne C."/>
            <person name="Gautier V."/>
            <person name="Ament-Velasquez S.L."/>
            <person name="Kruys A."/>
            <person name="Hutchinson M.I."/>
            <person name="Powell A.J."/>
            <person name="Barry K."/>
            <person name="Miller A.N."/>
            <person name="Grigoriev I.V."/>
            <person name="Debuchy R."/>
            <person name="Gladieux P."/>
            <person name="Hiltunen Thoren M."/>
            <person name="Johannesson H."/>
        </authorList>
    </citation>
    <scope>NUCLEOTIDE SEQUENCE [LARGE SCALE GENOMIC DNA]</scope>
    <source>
        <strain evidence="4">CBS 340.73</strain>
    </source>
</reference>
<feature type="transmembrane region" description="Helical" evidence="1">
    <location>
        <begin position="281"/>
        <end position="304"/>
    </location>
</feature>
<feature type="transmembrane region" description="Helical" evidence="1">
    <location>
        <begin position="252"/>
        <end position="275"/>
    </location>
</feature>
<keyword evidence="1" id="KW-0812">Transmembrane</keyword>
<keyword evidence="1" id="KW-1133">Transmembrane helix</keyword>
<dbReference type="SUPFAM" id="SSF81383">
    <property type="entry name" value="F-box domain"/>
    <property type="match status" value="1"/>
</dbReference>
<keyword evidence="4" id="KW-1185">Reference proteome</keyword>
<organism evidence="3 4">
    <name type="scientific">Diplogelasinospora grovesii</name>
    <dbReference type="NCBI Taxonomy" id="303347"/>
    <lineage>
        <taxon>Eukaryota</taxon>
        <taxon>Fungi</taxon>
        <taxon>Dikarya</taxon>
        <taxon>Ascomycota</taxon>
        <taxon>Pezizomycotina</taxon>
        <taxon>Sordariomycetes</taxon>
        <taxon>Sordariomycetidae</taxon>
        <taxon>Sordariales</taxon>
        <taxon>Diplogelasinosporaceae</taxon>
        <taxon>Diplogelasinospora</taxon>
    </lineage>
</organism>
<dbReference type="PROSITE" id="PS50181">
    <property type="entry name" value="FBOX"/>
    <property type="match status" value="1"/>
</dbReference>
<name>A0AAN6N0B4_9PEZI</name>
<evidence type="ECO:0000256" key="1">
    <source>
        <dbReference type="SAM" id="Phobius"/>
    </source>
</evidence>
<protein>
    <recommendedName>
        <fullName evidence="2">F-box domain-containing protein</fullName>
    </recommendedName>
</protein>
<dbReference type="InterPro" id="IPR036047">
    <property type="entry name" value="F-box-like_dom_sf"/>
</dbReference>
<dbReference type="EMBL" id="MU853938">
    <property type="protein sequence ID" value="KAK3935157.1"/>
    <property type="molecule type" value="Genomic_DNA"/>
</dbReference>
<evidence type="ECO:0000313" key="3">
    <source>
        <dbReference type="EMBL" id="KAK3935157.1"/>
    </source>
</evidence>
<dbReference type="Proteomes" id="UP001303473">
    <property type="component" value="Unassembled WGS sequence"/>
</dbReference>
<sequence length="419" mass="47355">MDPTARVEPADISTIPGAAPVDRAANTPGGIHELISSRERLSETVRNSIISIKSKRSSTSGSLWRARRGKAPQLEKADAEVIVDGRDGDARKSAVGRSDRDGTKRPLHLLALPAELQLMILARLRFADVERLRRTCKTLRAIADPRQIRTLWGPMQLQMELMGHCKSCLMYDPFRSRLLLSTPLDPGYPLASRCIECALKDDDPRIKIGRKISLANFETVWPCRHCGRPVIEGASYGHEQFHRNCYKAYSDALFGFFILGWIQFSLGVVGLALAVKFFRGAIMVFAPAVTAFLQLWICLFFLIFRGNRVRTYVYTLFFELATVGCWIPPVYYIAMDIAGNPDEPVPTSTQATLAIFALNMFFRLLNAFGNIVLLFEYDMTRAHRPTASTWRKTVHPFAMALIRWTYPQAMEQKYPPDYN</sequence>
<evidence type="ECO:0000259" key="2">
    <source>
        <dbReference type="PROSITE" id="PS50181"/>
    </source>
</evidence>
<dbReference type="Pfam" id="PF00646">
    <property type="entry name" value="F-box"/>
    <property type="match status" value="1"/>
</dbReference>
<accession>A0AAN6N0B4</accession>